<feature type="coiled-coil region" evidence="1">
    <location>
        <begin position="297"/>
        <end position="401"/>
    </location>
</feature>
<feature type="coiled-coil region" evidence="1">
    <location>
        <begin position="151"/>
        <end position="213"/>
    </location>
</feature>
<name>A0AAN8BKC3_9TELE</name>
<evidence type="ECO:0000313" key="5">
    <source>
        <dbReference type="Proteomes" id="UP001335648"/>
    </source>
</evidence>
<dbReference type="PROSITE" id="PS50003">
    <property type="entry name" value="PH_DOMAIN"/>
    <property type="match status" value="1"/>
</dbReference>
<dbReference type="InterPro" id="IPR011993">
    <property type="entry name" value="PH-like_dom_sf"/>
</dbReference>
<keyword evidence="5" id="KW-1185">Reference proteome</keyword>
<reference evidence="4 5" key="1">
    <citation type="journal article" date="2023" name="Mol. Biol. Evol.">
        <title>Genomics of Secondarily Temperate Adaptation in the Only Non-Antarctic Icefish.</title>
        <authorList>
            <person name="Rivera-Colon A.G."/>
            <person name="Rayamajhi N."/>
            <person name="Minhas B.F."/>
            <person name="Madrigal G."/>
            <person name="Bilyk K.T."/>
            <person name="Yoon V."/>
            <person name="Hune M."/>
            <person name="Gregory S."/>
            <person name="Cheng C.H.C."/>
            <person name="Catchen J.M."/>
        </authorList>
    </citation>
    <scope>NUCLEOTIDE SEQUENCE [LARGE SCALE GENOMIC DNA]</scope>
    <source>
        <strain evidence="4">JC2023a</strain>
    </source>
</reference>
<protein>
    <recommendedName>
        <fullName evidence="3">PH domain-containing protein</fullName>
    </recommendedName>
</protein>
<evidence type="ECO:0000256" key="2">
    <source>
        <dbReference type="SAM" id="MobiDB-lite"/>
    </source>
</evidence>
<dbReference type="EMBL" id="JAULUE010002059">
    <property type="protein sequence ID" value="KAK5886865.1"/>
    <property type="molecule type" value="Genomic_DNA"/>
</dbReference>
<gene>
    <name evidence="4" type="ORF">CesoFtcFv8_017856</name>
</gene>
<dbReference type="Proteomes" id="UP001335648">
    <property type="component" value="Unassembled WGS sequence"/>
</dbReference>
<feature type="domain" description="PH" evidence="3">
    <location>
        <begin position="30"/>
        <end position="138"/>
    </location>
</feature>
<accession>A0AAN8BKC3</accession>
<keyword evidence="1" id="KW-0175">Coiled coil</keyword>
<evidence type="ECO:0000256" key="1">
    <source>
        <dbReference type="SAM" id="Coils"/>
    </source>
</evidence>
<evidence type="ECO:0000313" key="4">
    <source>
        <dbReference type="EMBL" id="KAK5886865.1"/>
    </source>
</evidence>
<dbReference type="Gene3D" id="2.30.29.30">
    <property type="entry name" value="Pleckstrin-homology domain (PH domain)/Phosphotyrosine-binding domain (PTB)"/>
    <property type="match status" value="1"/>
</dbReference>
<dbReference type="SUPFAM" id="SSF50729">
    <property type="entry name" value="PH domain-like"/>
    <property type="match status" value="1"/>
</dbReference>
<proteinExistence type="predicted"/>
<dbReference type="CDD" id="cd13281">
    <property type="entry name" value="PH_PLEKHD1"/>
    <property type="match status" value="1"/>
</dbReference>
<comment type="caution">
    <text evidence="4">The sequence shown here is derived from an EMBL/GenBank/DDBJ whole genome shotgun (WGS) entry which is preliminary data.</text>
</comment>
<dbReference type="PANTHER" id="PTHR14383:SF1">
    <property type="entry name" value="PLECKSTRIN HOMOLOGY DOMAIN-CONTAINING FAMILY D MEMBER 1"/>
    <property type="match status" value="1"/>
</dbReference>
<evidence type="ECO:0000259" key="3">
    <source>
        <dbReference type="PROSITE" id="PS50003"/>
    </source>
</evidence>
<feature type="region of interest" description="Disordered" evidence="2">
    <location>
        <begin position="268"/>
        <end position="290"/>
    </location>
</feature>
<dbReference type="AlphaFoldDB" id="A0AAN8BKC3"/>
<dbReference type="InterPro" id="IPR001849">
    <property type="entry name" value="PH_domain"/>
</dbReference>
<dbReference type="Pfam" id="PF00169">
    <property type="entry name" value="PH"/>
    <property type="match status" value="1"/>
</dbReference>
<organism evidence="4 5">
    <name type="scientific">Champsocephalus esox</name>
    <name type="common">pike icefish</name>
    <dbReference type="NCBI Taxonomy" id="159716"/>
    <lineage>
        <taxon>Eukaryota</taxon>
        <taxon>Metazoa</taxon>
        <taxon>Chordata</taxon>
        <taxon>Craniata</taxon>
        <taxon>Vertebrata</taxon>
        <taxon>Euteleostomi</taxon>
        <taxon>Actinopterygii</taxon>
        <taxon>Neopterygii</taxon>
        <taxon>Teleostei</taxon>
        <taxon>Neoteleostei</taxon>
        <taxon>Acanthomorphata</taxon>
        <taxon>Eupercaria</taxon>
        <taxon>Perciformes</taxon>
        <taxon>Notothenioidei</taxon>
        <taxon>Channichthyidae</taxon>
        <taxon>Champsocephalus</taxon>
    </lineage>
</organism>
<dbReference type="SMART" id="SM00233">
    <property type="entry name" value="PH"/>
    <property type="match status" value="1"/>
</dbReference>
<feature type="compositionally biased region" description="Acidic residues" evidence="2">
    <location>
        <begin position="268"/>
        <end position="279"/>
    </location>
</feature>
<sequence>MFSSSSRSSLFSPWSSMEQSDSEALDISTKVQLHGVLWKRPFGRPSAKWSRRFFIIKDSFLLYYAESEKRSFESNRIFNIHPKGVIPLGGCVVSTNDNMGMPFAIVINLEDFSGTIVLAAESVGEQLQWMEMLQDSGKVTWKNCQLGEAMIESLEAQGLQLAKEKQEYLDKLMEETEELSLQRAQREELERLNQVLEEEKLKFEEVVVELQAEQESIKLDLDDTALSLRGVETEKEQLSSLTVHLQRSIQELSQEKQRTLELLGLKEEEEVKGEEEEEEVKPSGRGGPEEVDLLQDLKHIEDQMKILLKERGQAEEKLRGNEERSLALQQEREFFSSQAHALQQSLSQLTVDKQQTEAELKAEIESRVELEKRLQQAEEALKDLEKGLESLERTKETEEKMKGDVTQLRRFFEDCISAAEIEAKLPAIMKNAVYLHKAAARRIKSCRVQRRASRRHWLKHSKSFAVASSDDSMEDLRETARRLTSDSSFRESVYKIMARQDASNKPED</sequence>
<dbReference type="PANTHER" id="PTHR14383">
    <property type="entry name" value="SWAP-70 RECOMBINASE"/>
    <property type="match status" value="1"/>
</dbReference>